<accession>A0A370TTC4</accession>
<feature type="compositionally biased region" description="Polar residues" evidence="1">
    <location>
        <begin position="11"/>
        <end position="21"/>
    </location>
</feature>
<dbReference type="InterPro" id="IPR046670">
    <property type="entry name" value="DUF6540"/>
</dbReference>
<protein>
    <submittedName>
        <fullName evidence="2">Uncharacterized protein</fullName>
    </submittedName>
</protein>
<proteinExistence type="predicted"/>
<evidence type="ECO:0000256" key="1">
    <source>
        <dbReference type="SAM" id="MobiDB-lite"/>
    </source>
</evidence>
<organism evidence="2 3">
    <name type="scientific">Venustampulla echinocandica</name>
    <dbReference type="NCBI Taxonomy" id="2656787"/>
    <lineage>
        <taxon>Eukaryota</taxon>
        <taxon>Fungi</taxon>
        <taxon>Dikarya</taxon>
        <taxon>Ascomycota</taxon>
        <taxon>Pezizomycotina</taxon>
        <taxon>Leotiomycetes</taxon>
        <taxon>Helotiales</taxon>
        <taxon>Pleuroascaceae</taxon>
        <taxon>Venustampulla</taxon>
    </lineage>
</organism>
<dbReference type="GeneID" id="43595971"/>
<dbReference type="RefSeq" id="XP_031871438.1">
    <property type="nucleotide sequence ID" value="XM_032011745.1"/>
</dbReference>
<evidence type="ECO:0000313" key="2">
    <source>
        <dbReference type="EMBL" id="RDL38782.1"/>
    </source>
</evidence>
<dbReference type="EMBL" id="NPIC01000002">
    <property type="protein sequence ID" value="RDL38782.1"/>
    <property type="molecule type" value="Genomic_DNA"/>
</dbReference>
<name>A0A370TTC4_9HELO</name>
<dbReference type="OrthoDB" id="3016366at2759"/>
<comment type="caution">
    <text evidence="2">The sequence shown here is derived from an EMBL/GenBank/DDBJ whole genome shotgun (WGS) entry which is preliminary data.</text>
</comment>
<dbReference type="AlphaFoldDB" id="A0A370TTC4"/>
<keyword evidence="3" id="KW-1185">Reference proteome</keyword>
<feature type="region of interest" description="Disordered" evidence="1">
    <location>
        <begin position="1"/>
        <end position="21"/>
    </location>
</feature>
<dbReference type="Pfam" id="PF20174">
    <property type="entry name" value="DUF6540"/>
    <property type="match status" value="1"/>
</dbReference>
<reference evidence="2 3" key="1">
    <citation type="journal article" date="2018" name="IMA Fungus">
        <title>IMA Genome-F 9: Draft genome sequence of Annulohypoxylon stygium, Aspergillus mulundensis, Berkeleyomyces basicola (syn. Thielaviopsis basicola), Ceratocystis smalleyi, two Cercospora beticola strains, Coleophoma cylindrospora, Fusarium fracticaudum, Phialophora cf. hyalina, and Morchella septimelata.</title>
        <authorList>
            <person name="Wingfield B.D."/>
            <person name="Bills G.F."/>
            <person name="Dong Y."/>
            <person name="Huang W."/>
            <person name="Nel W.J."/>
            <person name="Swalarsk-Parry B.S."/>
            <person name="Vaghefi N."/>
            <person name="Wilken P.M."/>
            <person name="An Z."/>
            <person name="de Beer Z.W."/>
            <person name="De Vos L."/>
            <person name="Chen L."/>
            <person name="Duong T.A."/>
            <person name="Gao Y."/>
            <person name="Hammerbacher A."/>
            <person name="Kikkert J.R."/>
            <person name="Li Y."/>
            <person name="Li H."/>
            <person name="Li K."/>
            <person name="Li Q."/>
            <person name="Liu X."/>
            <person name="Ma X."/>
            <person name="Naidoo K."/>
            <person name="Pethybridge S.J."/>
            <person name="Sun J."/>
            <person name="Steenkamp E.T."/>
            <person name="van der Nest M.A."/>
            <person name="van Wyk S."/>
            <person name="Wingfield M.J."/>
            <person name="Xiong C."/>
            <person name="Yue Q."/>
            <person name="Zhang X."/>
        </authorList>
    </citation>
    <scope>NUCLEOTIDE SEQUENCE [LARGE SCALE GENOMIC DNA]</scope>
    <source>
        <strain evidence="2 3">BP 5553</strain>
    </source>
</reference>
<dbReference type="Proteomes" id="UP000254866">
    <property type="component" value="Unassembled WGS sequence"/>
</dbReference>
<sequence>MAYLSSAGPRPTSNSTRASNSEATKILPNTLYLTFNAPQVDEYHRGLFLTYPKSTTSGILVHAIYVDSKWGLEKRVTKDISSAKSLVLLYRIHTFDDSTASNVDKQFCDIEQVLERVPMGSEVRENKGKKGNPALGGYDCVIWTGDAIRALAREGFVDLRGRSVEQIMDESRSLAGPQDAKTMVGKDFGGLKVVV</sequence>
<evidence type="ECO:0000313" key="3">
    <source>
        <dbReference type="Proteomes" id="UP000254866"/>
    </source>
</evidence>
<gene>
    <name evidence="2" type="ORF">BP5553_03122</name>
</gene>